<organism evidence="1 2">
    <name type="scientific">Paenibacillus uliginis N3/975</name>
    <dbReference type="NCBI Taxonomy" id="1313296"/>
    <lineage>
        <taxon>Bacteria</taxon>
        <taxon>Bacillati</taxon>
        <taxon>Bacillota</taxon>
        <taxon>Bacilli</taxon>
        <taxon>Bacillales</taxon>
        <taxon>Paenibacillaceae</taxon>
        <taxon>Paenibacillus</taxon>
    </lineage>
</organism>
<dbReference type="EMBL" id="LT840184">
    <property type="protein sequence ID" value="SMF84553.1"/>
    <property type="molecule type" value="Genomic_DNA"/>
</dbReference>
<dbReference type="AlphaFoldDB" id="A0A1X7HEV4"/>
<dbReference type="STRING" id="1313296.SAMN05661091_2649"/>
<evidence type="ECO:0008006" key="3">
    <source>
        <dbReference type="Google" id="ProtNLM"/>
    </source>
</evidence>
<name>A0A1X7HEV4_9BACL</name>
<gene>
    <name evidence="1" type="ORF">SAMN05661091_2649</name>
</gene>
<dbReference type="Pfam" id="PF10706">
    <property type="entry name" value="Aminoglyc_resit"/>
    <property type="match status" value="1"/>
</dbReference>
<proteinExistence type="predicted"/>
<dbReference type="Gene3D" id="3.30.460.40">
    <property type="match status" value="1"/>
</dbReference>
<protein>
    <recommendedName>
        <fullName evidence="3">Aminoglycoside-2''-adenylyltransferase</fullName>
    </recommendedName>
</protein>
<evidence type="ECO:0000313" key="1">
    <source>
        <dbReference type="EMBL" id="SMF84553.1"/>
    </source>
</evidence>
<keyword evidence="2" id="KW-1185">Reference proteome</keyword>
<accession>A0A1X7HEV4</accession>
<sequence>MKEIILSAKKFFANAGFDWSICGGGAIDICLGNKTRTHKDLDLAVYWEDRKAIIAYMLNSGWRVFEACGGGIIHELFTVDSSEKRNLFCFTNNETRCYLEPIGSNKYRFTFINEEQLAFSYVEFLFNFRDDKFFYYTGNSSIKRSIEKAVILKDGYSILAPEIVLLYKSTYLEGNDSNDHLHDFNLSVPHLDLEQKQWLKQALEVVHLNNHQWIQKL</sequence>
<evidence type="ECO:0000313" key="2">
    <source>
        <dbReference type="Proteomes" id="UP000192940"/>
    </source>
</evidence>
<dbReference type="RefSeq" id="WP_208919619.1">
    <property type="nucleotide sequence ID" value="NZ_LT840184.1"/>
</dbReference>
<reference evidence="1 2" key="1">
    <citation type="submission" date="2017-04" db="EMBL/GenBank/DDBJ databases">
        <authorList>
            <person name="Afonso C.L."/>
            <person name="Miller P.J."/>
            <person name="Scott M.A."/>
            <person name="Spackman E."/>
            <person name="Goraichik I."/>
            <person name="Dimitrov K.M."/>
            <person name="Suarez D.L."/>
            <person name="Swayne D.E."/>
        </authorList>
    </citation>
    <scope>NUCLEOTIDE SEQUENCE [LARGE SCALE GENOMIC DNA]</scope>
    <source>
        <strain evidence="1 2">N3/975</strain>
    </source>
</reference>
<dbReference type="Proteomes" id="UP000192940">
    <property type="component" value="Chromosome I"/>
</dbReference>
<dbReference type="InterPro" id="IPR019646">
    <property type="entry name" value="Aminoglyc_AdlTrfase"/>
</dbReference>